<keyword evidence="2" id="KW-0732">Signal</keyword>
<feature type="signal peptide" evidence="2">
    <location>
        <begin position="1"/>
        <end position="21"/>
    </location>
</feature>
<dbReference type="EMBL" id="JAEMHM010000009">
    <property type="protein sequence ID" value="MBJ6725480.1"/>
    <property type="molecule type" value="Genomic_DNA"/>
</dbReference>
<dbReference type="PROSITE" id="PS51257">
    <property type="entry name" value="PROKAR_LIPOPROTEIN"/>
    <property type="match status" value="1"/>
</dbReference>
<name>A0A8J7JM37_9BACT</name>
<dbReference type="RefSeq" id="WP_199384371.1">
    <property type="nucleotide sequence ID" value="NZ_JAEMHM010000009.1"/>
</dbReference>
<dbReference type="InterPro" id="IPR046357">
    <property type="entry name" value="PPIase_dom_sf"/>
</dbReference>
<comment type="caution">
    <text evidence="4">The sequence shown here is derived from an EMBL/GenBank/DDBJ whole genome shotgun (WGS) entry which is preliminary data.</text>
</comment>
<dbReference type="AlphaFoldDB" id="A0A8J7JM37"/>
<dbReference type="PROSITE" id="PS01096">
    <property type="entry name" value="PPIC_PPIASE_1"/>
    <property type="match status" value="1"/>
</dbReference>
<keyword evidence="1" id="KW-0697">Rotamase</keyword>
<dbReference type="GO" id="GO:0003755">
    <property type="term" value="F:peptidyl-prolyl cis-trans isomerase activity"/>
    <property type="evidence" value="ECO:0007669"/>
    <property type="project" value="UniProtKB-KW"/>
</dbReference>
<dbReference type="InterPro" id="IPR027304">
    <property type="entry name" value="Trigger_fact/SurA_dom_sf"/>
</dbReference>
<accession>A0A8J7JM37</accession>
<dbReference type="Pfam" id="PF13616">
    <property type="entry name" value="Rotamase_3"/>
    <property type="match status" value="1"/>
</dbReference>
<evidence type="ECO:0000313" key="4">
    <source>
        <dbReference type="EMBL" id="MBJ6725480.1"/>
    </source>
</evidence>
<protein>
    <submittedName>
        <fullName evidence="4">Peptidylprolyl isomerase</fullName>
    </submittedName>
</protein>
<gene>
    <name evidence="4" type="ORF">JFN93_12235</name>
</gene>
<dbReference type="InterPro" id="IPR050245">
    <property type="entry name" value="PrsA_foldase"/>
</dbReference>
<proteinExistence type="predicted"/>
<dbReference type="InterPro" id="IPR000297">
    <property type="entry name" value="PPIase_PpiC"/>
</dbReference>
<dbReference type="Proteomes" id="UP000636888">
    <property type="component" value="Unassembled WGS sequence"/>
</dbReference>
<dbReference type="Gene3D" id="3.10.50.40">
    <property type="match status" value="1"/>
</dbReference>
<dbReference type="PANTHER" id="PTHR47245:SF2">
    <property type="entry name" value="PEPTIDYL-PROLYL CIS-TRANS ISOMERASE HP_0175-RELATED"/>
    <property type="match status" value="1"/>
</dbReference>
<evidence type="ECO:0000313" key="5">
    <source>
        <dbReference type="Proteomes" id="UP000636888"/>
    </source>
</evidence>
<reference evidence="4" key="1">
    <citation type="submission" date="2020-12" db="EMBL/GenBank/DDBJ databases">
        <title>Geomonas sp. Red875, isolated from river sediment.</title>
        <authorList>
            <person name="Xu Z."/>
            <person name="Zhang Z."/>
            <person name="Masuda Y."/>
            <person name="Itoh H."/>
            <person name="Senoo K."/>
        </authorList>
    </citation>
    <scope>NUCLEOTIDE SEQUENCE</scope>
    <source>
        <strain evidence="4">Red875</strain>
    </source>
</reference>
<organism evidence="4 5">
    <name type="scientific">Geomesophilobacter sediminis</name>
    <dbReference type="NCBI Taxonomy" id="2798584"/>
    <lineage>
        <taxon>Bacteria</taxon>
        <taxon>Pseudomonadati</taxon>
        <taxon>Thermodesulfobacteriota</taxon>
        <taxon>Desulfuromonadia</taxon>
        <taxon>Geobacterales</taxon>
        <taxon>Geobacteraceae</taxon>
        <taxon>Geomesophilobacter</taxon>
    </lineage>
</organism>
<dbReference type="InterPro" id="IPR023058">
    <property type="entry name" value="PPIase_PpiC_CS"/>
</dbReference>
<dbReference type="PANTHER" id="PTHR47245">
    <property type="entry name" value="PEPTIDYLPROLYL ISOMERASE"/>
    <property type="match status" value="1"/>
</dbReference>
<evidence type="ECO:0000256" key="1">
    <source>
        <dbReference type="PROSITE-ProRule" id="PRU00278"/>
    </source>
</evidence>
<feature type="chain" id="PRO_5035173092" evidence="2">
    <location>
        <begin position="22"/>
        <end position="334"/>
    </location>
</feature>
<dbReference type="PROSITE" id="PS50198">
    <property type="entry name" value="PPIC_PPIASE_2"/>
    <property type="match status" value="1"/>
</dbReference>
<dbReference type="Gene3D" id="1.10.4030.10">
    <property type="entry name" value="Porin chaperone SurA, peptide-binding domain"/>
    <property type="match status" value="1"/>
</dbReference>
<keyword evidence="1 4" id="KW-0413">Isomerase</keyword>
<keyword evidence="5" id="KW-1185">Reference proteome</keyword>
<dbReference type="SUPFAM" id="SSF109998">
    <property type="entry name" value="Triger factor/SurA peptide-binding domain-like"/>
    <property type="match status" value="1"/>
</dbReference>
<dbReference type="SUPFAM" id="SSF54534">
    <property type="entry name" value="FKBP-like"/>
    <property type="match status" value="1"/>
</dbReference>
<feature type="domain" description="PpiC" evidence="3">
    <location>
        <begin position="188"/>
        <end position="289"/>
    </location>
</feature>
<dbReference type="Pfam" id="PF13624">
    <property type="entry name" value="SurA_N_3"/>
    <property type="match status" value="1"/>
</dbReference>
<evidence type="ECO:0000259" key="3">
    <source>
        <dbReference type="PROSITE" id="PS50198"/>
    </source>
</evidence>
<sequence>MQFARSLSKTLAALSLLPLLAACTHSLQTAASSDAERVAAALNSKVVARVNGQEITAAELNRAERIVMANKRGLQIPPTLQKEFEQQVLNQLVSSELLFQASQKLEFKDLDQQAEAKLSQIKKGFAKPEDFAASLDQIGMDEPAFVKSVRRDLAIARLVNSTIADKITVSEAEIKKFYEENPATFRTPEQVRASHILIGIDPKGGMEAKKAAHLKAEQIRAELVKGADFATLAKEKSTCSSSKQGGDLGFFGKGRMDPGFEKVAFALKPGELSEVVETRFGYHVIKLVERKPSETIPFAAARQKIEDYLKGQKTTSAVEAFVGTARGKAKIELL</sequence>
<evidence type="ECO:0000256" key="2">
    <source>
        <dbReference type="SAM" id="SignalP"/>
    </source>
</evidence>